<dbReference type="PANTHER" id="PTHR43684:SF1">
    <property type="entry name" value="ENOYL-COA DELTA ISOMERASE 2"/>
    <property type="match status" value="1"/>
</dbReference>
<dbReference type="RefSeq" id="WP_069188618.1">
    <property type="nucleotide sequence ID" value="NZ_FLYE01000012.1"/>
</dbReference>
<comment type="subcellular location">
    <subcellularLocation>
        <location evidence="1">Peroxisome</location>
    </subcellularLocation>
</comment>
<comment type="similarity">
    <text evidence="2">Belongs to the enoyl-CoA hydratase/isomerase family.</text>
</comment>
<proteinExistence type="inferred from homology"/>
<accession>A0A1C3RGN2</accession>
<protein>
    <submittedName>
        <fullName evidence="5">Enoyl-CoA hydratase/isomerase</fullName>
    </submittedName>
</protein>
<keyword evidence="6" id="KW-1185">Reference proteome</keyword>
<reference evidence="5 6" key="1">
    <citation type="submission" date="2016-07" db="EMBL/GenBank/DDBJ databases">
        <authorList>
            <person name="Lefevre C.T."/>
        </authorList>
    </citation>
    <scope>NUCLEOTIDE SEQUENCE [LARGE SCALE GENOMIC DNA]</scope>
    <source>
        <strain evidence="5">PR1</strain>
    </source>
</reference>
<dbReference type="GO" id="GO:0004165">
    <property type="term" value="F:delta(3)-delta(2)-enoyl-CoA isomerase activity"/>
    <property type="evidence" value="ECO:0007669"/>
    <property type="project" value="UniProtKB-ARBA"/>
</dbReference>
<dbReference type="PANTHER" id="PTHR43684">
    <property type="match status" value="1"/>
</dbReference>
<evidence type="ECO:0000256" key="1">
    <source>
        <dbReference type="ARBA" id="ARBA00004275"/>
    </source>
</evidence>
<evidence type="ECO:0000313" key="6">
    <source>
        <dbReference type="Proteomes" id="UP000231658"/>
    </source>
</evidence>
<dbReference type="Proteomes" id="UP000231658">
    <property type="component" value="Unassembled WGS sequence"/>
</dbReference>
<keyword evidence="3" id="KW-0576">Peroxisome</keyword>
<dbReference type="InterPro" id="IPR014748">
    <property type="entry name" value="Enoyl-CoA_hydra_C"/>
</dbReference>
<dbReference type="InterPro" id="IPR051053">
    <property type="entry name" value="ECH/Chromodomain_protein"/>
</dbReference>
<organism evidence="5 6">
    <name type="scientific">Candidatus Terasakiella magnetica</name>
    <dbReference type="NCBI Taxonomy" id="1867952"/>
    <lineage>
        <taxon>Bacteria</taxon>
        <taxon>Pseudomonadati</taxon>
        <taxon>Pseudomonadota</taxon>
        <taxon>Alphaproteobacteria</taxon>
        <taxon>Rhodospirillales</taxon>
        <taxon>Terasakiellaceae</taxon>
        <taxon>Terasakiella</taxon>
    </lineage>
</organism>
<dbReference type="Pfam" id="PF00378">
    <property type="entry name" value="ECH_1"/>
    <property type="match status" value="1"/>
</dbReference>
<dbReference type="SUPFAM" id="SSF52096">
    <property type="entry name" value="ClpP/crotonase"/>
    <property type="match status" value="1"/>
</dbReference>
<name>A0A1C3RGN2_9PROT</name>
<dbReference type="Gene3D" id="3.90.226.10">
    <property type="entry name" value="2-enoyl-CoA Hydratase, Chain A, domain 1"/>
    <property type="match status" value="1"/>
</dbReference>
<sequence>MTQDILIETHGPVRVIKFNRAEKKNAITLAMYEALSDALVEADQAADIRACILATANENFTTGNDLQDFLAHPELDEKAGPARFITQISQMKKPLIAAVEGLCVGVGATLLLHCDFIYASEQASLSFPFVNIALVPEAGSTLLLERLIGHQKASELLMLGESFEARLALELGLINELVSKDKALAHALETAQKLAQKPPTALLATKALMKSKTRDLEGRMAEEFIAFASCLKSPELQEAIQAFMEKRAPDYSDF</sequence>
<dbReference type="Gene3D" id="1.10.12.10">
    <property type="entry name" value="Lyase 2-enoyl-coa Hydratase, Chain A, domain 2"/>
    <property type="match status" value="1"/>
</dbReference>
<keyword evidence="4 5" id="KW-0413">Isomerase</keyword>
<dbReference type="STRING" id="1867952.MTBPR1_20273"/>
<dbReference type="EMBL" id="FLYE01000012">
    <property type="protein sequence ID" value="SCA56425.1"/>
    <property type="molecule type" value="Genomic_DNA"/>
</dbReference>
<dbReference type="InterPro" id="IPR001753">
    <property type="entry name" value="Enoyl-CoA_hydra/iso"/>
</dbReference>
<evidence type="ECO:0000256" key="3">
    <source>
        <dbReference type="ARBA" id="ARBA00023140"/>
    </source>
</evidence>
<evidence type="ECO:0000313" key="5">
    <source>
        <dbReference type="EMBL" id="SCA56425.1"/>
    </source>
</evidence>
<dbReference type="InterPro" id="IPR029045">
    <property type="entry name" value="ClpP/crotonase-like_dom_sf"/>
</dbReference>
<evidence type="ECO:0000256" key="4">
    <source>
        <dbReference type="ARBA" id="ARBA00023235"/>
    </source>
</evidence>
<gene>
    <name evidence="5" type="ORF">MTBPR1_20273</name>
</gene>
<dbReference type="CDD" id="cd06558">
    <property type="entry name" value="crotonase-like"/>
    <property type="match status" value="1"/>
</dbReference>
<evidence type="ECO:0000256" key="2">
    <source>
        <dbReference type="ARBA" id="ARBA00005254"/>
    </source>
</evidence>
<dbReference type="AlphaFoldDB" id="A0A1C3RGN2"/>